<dbReference type="NCBIfam" id="NF002975">
    <property type="entry name" value="PRK03661.1"/>
    <property type="match status" value="1"/>
</dbReference>
<evidence type="ECO:0000259" key="1">
    <source>
        <dbReference type="Pfam" id="PF02464"/>
    </source>
</evidence>
<proteinExistence type="predicted"/>
<dbReference type="NCBIfam" id="TIGR00199">
    <property type="entry name" value="PncC_domain"/>
    <property type="match status" value="1"/>
</dbReference>
<dbReference type="HOGENOM" id="CLU_030805_1_1_6"/>
<reference evidence="2" key="1">
    <citation type="submission" date="2009-06" db="EMBL/GenBank/DDBJ databases">
        <title>Complete sequence of Dickeya dadantii Ech703.</title>
        <authorList>
            <consortium name="US DOE Joint Genome Institute"/>
            <person name="Lucas S."/>
            <person name="Copeland A."/>
            <person name="Lapidus A."/>
            <person name="Glavina del Rio T."/>
            <person name="Dalin E."/>
            <person name="Tice H."/>
            <person name="Bruce D."/>
            <person name="Goodwin L."/>
            <person name="Pitluck S."/>
            <person name="Chertkov O."/>
            <person name="Brettin T."/>
            <person name="Detter J.C."/>
            <person name="Han C."/>
            <person name="Larimer F."/>
            <person name="Land M."/>
            <person name="Hauser L."/>
            <person name="Kyrpides N."/>
            <person name="Mikhailova N."/>
            <person name="Balakrishnan V."/>
            <person name="Glasner J."/>
            <person name="Perna N.T."/>
        </authorList>
    </citation>
    <scope>NUCLEOTIDE SEQUENCE [LARGE SCALE GENOMIC DNA]</scope>
    <source>
        <strain evidence="2">Ech703</strain>
    </source>
</reference>
<dbReference type="Gene3D" id="3.90.950.20">
    <property type="entry name" value="CinA-like"/>
    <property type="match status" value="1"/>
</dbReference>
<evidence type="ECO:0000313" key="3">
    <source>
        <dbReference type="Proteomes" id="UP000002734"/>
    </source>
</evidence>
<dbReference type="EMBL" id="CP001654">
    <property type="protein sequence ID" value="ACS84801.1"/>
    <property type="molecule type" value="Genomic_DNA"/>
</dbReference>
<dbReference type="Pfam" id="PF02464">
    <property type="entry name" value="CinA"/>
    <property type="match status" value="1"/>
</dbReference>
<dbReference type="KEGG" id="dda:Dd703_0995"/>
<sequence>MVEQVTDQVTEQDVVQLSSLMGERLKACGARVTCAESCTGGWLSKVITDIAGSSAWFDYGFVTYSNQAKQTLVGVREETLFHHGAVSSEVVAEMATGALLKANADYAVAVSGIAGPDGGTPEKPVGTVWFGFVDRLGNSFTSKVVFSGNRHDVRLQSVHFALRVLLDSFLQK</sequence>
<dbReference type="Proteomes" id="UP000002734">
    <property type="component" value="Chromosome"/>
</dbReference>
<dbReference type="InterPro" id="IPR008136">
    <property type="entry name" value="CinA_C"/>
</dbReference>
<keyword evidence="3" id="KW-1185">Reference proteome</keyword>
<organism evidence="2 3">
    <name type="scientific">Musicola paradisiaca (strain Ech703)</name>
    <name type="common">Dickeya paradisiaca</name>
    <name type="synonym">Dickeya dadantii</name>
    <dbReference type="NCBI Taxonomy" id="579405"/>
    <lineage>
        <taxon>Bacteria</taxon>
        <taxon>Pseudomonadati</taxon>
        <taxon>Pseudomonadota</taxon>
        <taxon>Gammaproteobacteria</taxon>
        <taxon>Enterobacterales</taxon>
        <taxon>Pectobacteriaceae</taxon>
        <taxon>Musicola</taxon>
    </lineage>
</organism>
<gene>
    <name evidence="2" type="ordered locus">Dd703_0995</name>
</gene>
<dbReference type="SUPFAM" id="SSF142433">
    <property type="entry name" value="CinA-like"/>
    <property type="match status" value="1"/>
</dbReference>
<dbReference type="AlphaFoldDB" id="C6CBL6"/>
<name>C6CBL6_MUSP7</name>
<accession>C6CBL6</accession>
<feature type="domain" description="CinA C-terminal" evidence="1">
    <location>
        <begin position="17"/>
        <end position="167"/>
    </location>
</feature>
<dbReference type="eggNOG" id="COG1546">
    <property type="taxonomic scope" value="Bacteria"/>
</dbReference>
<dbReference type="InterPro" id="IPR036653">
    <property type="entry name" value="CinA-like_C"/>
</dbReference>
<dbReference type="RefSeq" id="WP_012764619.1">
    <property type="nucleotide sequence ID" value="NC_012880.1"/>
</dbReference>
<dbReference type="STRING" id="579405.Dd703_0995"/>
<protein>
    <submittedName>
        <fullName evidence="2">CinA domain protein</fullName>
    </submittedName>
</protein>
<evidence type="ECO:0000313" key="2">
    <source>
        <dbReference type="EMBL" id="ACS84801.1"/>
    </source>
</evidence>